<dbReference type="PANTHER" id="PTHR31585">
    <property type="entry name" value="FOLATE-BIOPTERIN TRANSPORTER 1, CHLOROPLASTIC"/>
    <property type="match status" value="1"/>
</dbReference>
<comment type="caution">
    <text evidence="7">The sequence shown here is derived from an EMBL/GenBank/DDBJ whole genome shotgun (WGS) entry which is preliminary data.</text>
</comment>
<reference evidence="7 8" key="1">
    <citation type="journal article" date="2016" name="Nat. Commun.">
        <title>Thousands of microbial genomes shed light on interconnected biogeochemical processes in an aquifer system.</title>
        <authorList>
            <person name="Anantharaman K."/>
            <person name="Brown C.T."/>
            <person name="Hug L.A."/>
            <person name="Sharon I."/>
            <person name="Castelle C.J."/>
            <person name="Probst A.J."/>
            <person name="Thomas B.C."/>
            <person name="Singh A."/>
            <person name="Wilkins M.J."/>
            <person name="Karaoz U."/>
            <person name="Brodie E.L."/>
            <person name="Williams K.H."/>
            <person name="Hubbard S.S."/>
            <person name="Banfield J.F."/>
        </authorList>
    </citation>
    <scope>NUCLEOTIDE SEQUENCE [LARGE SCALE GENOMIC DNA]</scope>
</reference>
<name>A0A1G2KTG2_9BACT</name>
<feature type="transmembrane region" description="Helical" evidence="6">
    <location>
        <begin position="72"/>
        <end position="98"/>
    </location>
</feature>
<evidence type="ECO:0000256" key="5">
    <source>
        <dbReference type="ARBA" id="ARBA00023136"/>
    </source>
</evidence>
<proteinExistence type="predicted"/>
<feature type="transmembrane region" description="Helical" evidence="6">
    <location>
        <begin position="346"/>
        <end position="368"/>
    </location>
</feature>
<keyword evidence="4 6" id="KW-1133">Transmembrane helix</keyword>
<dbReference type="PANTHER" id="PTHR31585:SF0">
    <property type="entry name" value="FOLATE-BIOPTERIN TRANSPORTER 1, CHLOROPLASTIC"/>
    <property type="match status" value="1"/>
</dbReference>
<evidence type="ECO:0000256" key="3">
    <source>
        <dbReference type="ARBA" id="ARBA00022692"/>
    </source>
</evidence>
<feature type="transmembrane region" description="Helical" evidence="6">
    <location>
        <begin position="255"/>
        <end position="272"/>
    </location>
</feature>
<feature type="transmembrane region" description="Helical" evidence="6">
    <location>
        <begin position="174"/>
        <end position="195"/>
    </location>
</feature>
<comment type="subcellular location">
    <subcellularLocation>
        <location evidence="1">Membrane</location>
        <topology evidence="1">Multi-pass membrane protein</topology>
    </subcellularLocation>
</comment>
<feature type="transmembrane region" description="Helical" evidence="6">
    <location>
        <begin position="315"/>
        <end position="334"/>
    </location>
</feature>
<feature type="transmembrane region" description="Helical" evidence="6">
    <location>
        <begin position="118"/>
        <end position="137"/>
    </location>
</feature>
<dbReference type="AlphaFoldDB" id="A0A1G2KTG2"/>
<evidence type="ECO:0000256" key="2">
    <source>
        <dbReference type="ARBA" id="ARBA00022448"/>
    </source>
</evidence>
<evidence type="ECO:0000313" key="7">
    <source>
        <dbReference type="EMBL" id="OHA02717.1"/>
    </source>
</evidence>
<gene>
    <name evidence="7" type="ORF">A3C16_00270</name>
</gene>
<evidence type="ECO:0008006" key="9">
    <source>
        <dbReference type="Google" id="ProtNLM"/>
    </source>
</evidence>
<feature type="transmembrane region" description="Helical" evidence="6">
    <location>
        <begin position="201"/>
        <end position="220"/>
    </location>
</feature>
<evidence type="ECO:0000313" key="8">
    <source>
        <dbReference type="Proteomes" id="UP000177811"/>
    </source>
</evidence>
<feature type="transmembrane region" description="Helical" evidence="6">
    <location>
        <begin position="277"/>
        <end position="295"/>
    </location>
</feature>
<feature type="transmembrane region" description="Helical" evidence="6">
    <location>
        <begin position="7"/>
        <end position="27"/>
    </location>
</feature>
<accession>A0A1G2KTG2</accession>
<organism evidence="7 8">
    <name type="scientific">Candidatus Sungbacteria bacterium RIFCSPHIGHO2_02_FULL_51_29</name>
    <dbReference type="NCBI Taxonomy" id="1802273"/>
    <lineage>
        <taxon>Bacteria</taxon>
        <taxon>Candidatus Sungiibacteriota</taxon>
    </lineage>
</organism>
<dbReference type="InterPro" id="IPR039309">
    <property type="entry name" value="BT1"/>
</dbReference>
<feature type="transmembrane region" description="Helical" evidence="6">
    <location>
        <begin position="232"/>
        <end position="249"/>
    </location>
</feature>
<feature type="transmembrane region" description="Helical" evidence="6">
    <location>
        <begin position="33"/>
        <end position="51"/>
    </location>
</feature>
<evidence type="ECO:0000256" key="1">
    <source>
        <dbReference type="ARBA" id="ARBA00004141"/>
    </source>
</evidence>
<keyword evidence="3 6" id="KW-0812">Transmembrane</keyword>
<dbReference type="Proteomes" id="UP000177811">
    <property type="component" value="Unassembled WGS sequence"/>
</dbReference>
<keyword evidence="5 6" id="KW-0472">Membrane</keyword>
<dbReference type="GO" id="GO:0016020">
    <property type="term" value="C:membrane"/>
    <property type="evidence" value="ECO:0007669"/>
    <property type="project" value="UniProtKB-SubCell"/>
</dbReference>
<sequence>MRYLPLLMVYFAFGAQGISSIALSFWIKDHLQMSAAAIAGVTFWANIPWTMKIVFGQLVDGVKILGSQRKAYIYLGAGLQIVATTVLVRIAGGLDWFFGFSAVGRVLDLFPVLTQGQLYLVFMVLTAAGFMIQDVVADTMSTEVVDRVDSDTGVSKSEEEINRELGQVQWLGRLFLMAAVIGTGGVVAGFLAGIFKGQLHIVFTINYALPIISLVGVLFVRLNPVPSSPLNWQVLGGGAALGIFATTTGLLLGSYSQVVVLVVSFVFLVYLIRKVGLGRSIALAAATIFIYRAMPGAGPGVNWWMIDVLKFDEDFFGVLGQITSILGVVGLLVFRKTITERPLRFTLLWLTMVGAVVSLPTIGLYYGVHEMLGVGARTVAFFDTAISAPLGQLSMVPMLVIIARSCPVGQAATQFALMASLMNVALSASDLGAKFLNTIYVVKQQQVDAAGIIVQMADYSQLGHLLIITWAIGLLVPLVAILVLLRNTGPARPGDTSS</sequence>
<evidence type="ECO:0000256" key="6">
    <source>
        <dbReference type="SAM" id="Phobius"/>
    </source>
</evidence>
<dbReference type="EMBL" id="MHQL01000028">
    <property type="protein sequence ID" value="OHA02717.1"/>
    <property type="molecule type" value="Genomic_DNA"/>
</dbReference>
<feature type="transmembrane region" description="Helical" evidence="6">
    <location>
        <begin position="462"/>
        <end position="485"/>
    </location>
</feature>
<evidence type="ECO:0000256" key="4">
    <source>
        <dbReference type="ARBA" id="ARBA00022989"/>
    </source>
</evidence>
<feature type="transmembrane region" description="Helical" evidence="6">
    <location>
        <begin position="380"/>
        <end position="403"/>
    </location>
</feature>
<keyword evidence="2" id="KW-0813">Transport</keyword>
<protein>
    <recommendedName>
        <fullName evidence="9">BT1 family protein</fullName>
    </recommendedName>
</protein>
<dbReference type="Pfam" id="PF03092">
    <property type="entry name" value="BT1"/>
    <property type="match status" value="2"/>
</dbReference>